<evidence type="ECO:0000313" key="1">
    <source>
        <dbReference type="EnsemblPlants" id="TraesCS5A02G289600.1"/>
    </source>
</evidence>
<accession>A0A3B6KL96</accession>
<dbReference type="Gramene" id="TraesRN5A0100720200.1">
    <property type="protein sequence ID" value="TraesRN5A0100720200.1"/>
    <property type="gene ID" value="TraesRN5A0100720200"/>
</dbReference>
<organism evidence="1">
    <name type="scientific">Triticum aestivum</name>
    <name type="common">Wheat</name>
    <dbReference type="NCBI Taxonomy" id="4565"/>
    <lineage>
        <taxon>Eukaryota</taxon>
        <taxon>Viridiplantae</taxon>
        <taxon>Streptophyta</taxon>
        <taxon>Embryophyta</taxon>
        <taxon>Tracheophyta</taxon>
        <taxon>Spermatophyta</taxon>
        <taxon>Magnoliopsida</taxon>
        <taxon>Liliopsida</taxon>
        <taxon>Poales</taxon>
        <taxon>Poaceae</taxon>
        <taxon>BOP clade</taxon>
        <taxon>Pooideae</taxon>
        <taxon>Triticodae</taxon>
        <taxon>Triticeae</taxon>
        <taxon>Triticinae</taxon>
        <taxon>Triticum</taxon>
    </lineage>
</organism>
<keyword evidence="2" id="KW-1185">Reference proteome</keyword>
<evidence type="ECO:0000313" key="2">
    <source>
        <dbReference type="Proteomes" id="UP000019116"/>
    </source>
</evidence>
<sequence length="99" mass="10834">MALFKLESLADMYCMQMIMSKMQGHKKPGMQKDQDTQIWRGPWSSAGPSWALYNGGAGPQAKIEHVNVGIYILGPHGAAAEVDHMHFTEVGVLPVLHSA</sequence>
<name>A0A3B6KL96_WHEAT</name>
<dbReference type="Proteomes" id="UP000019116">
    <property type="component" value="Chromosome 5A"/>
</dbReference>
<reference evidence="1" key="2">
    <citation type="submission" date="2018-10" db="UniProtKB">
        <authorList>
            <consortium name="EnsemblPlants"/>
        </authorList>
    </citation>
    <scope>IDENTIFICATION</scope>
</reference>
<proteinExistence type="predicted"/>
<dbReference type="Gramene" id="TraesCS5A03G0707600.1">
    <property type="protein sequence ID" value="TraesCS5A03G0707600.1.CDS"/>
    <property type="gene ID" value="TraesCS5A03G0707600"/>
</dbReference>
<dbReference type="Gramene" id="TraesCS5A02G289600.1">
    <property type="protein sequence ID" value="TraesCS5A02G289600.1"/>
    <property type="gene ID" value="TraesCS5A02G289600"/>
</dbReference>
<dbReference type="EnsemblPlants" id="TraesCS5A02G289600.1">
    <property type="protein sequence ID" value="TraesCS5A02G289600.1"/>
    <property type="gene ID" value="TraesCS5A02G289600"/>
</dbReference>
<dbReference type="Gramene" id="TraesCLE_scaffold_024701_01G000300.1">
    <property type="protein sequence ID" value="TraesCLE_scaffold_024701_01G000300.1"/>
    <property type="gene ID" value="TraesCLE_scaffold_024701_01G000300"/>
</dbReference>
<protein>
    <submittedName>
        <fullName evidence="1">Uncharacterized protein</fullName>
    </submittedName>
</protein>
<reference evidence="1" key="1">
    <citation type="submission" date="2018-08" db="EMBL/GenBank/DDBJ databases">
        <authorList>
            <person name="Rossello M."/>
        </authorList>
    </citation>
    <scope>NUCLEOTIDE SEQUENCE [LARGE SCALE GENOMIC DNA]</scope>
    <source>
        <strain evidence="1">cv. Chinese Spring</strain>
    </source>
</reference>
<dbReference type="AlphaFoldDB" id="A0A3B6KL96"/>
<dbReference type="Gramene" id="TraesLDM5A03G02697540.1">
    <property type="protein sequence ID" value="TraesLDM5A03G02697540.1"/>
    <property type="gene ID" value="TraesLDM5A03G02697540"/>
</dbReference>